<feature type="coiled-coil region" evidence="1">
    <location>
        <begin position="216"/>
        <end position="257"/>
    </location>
</feature>
<dbReference type="CDD" id="cd06225">
    <property type="entry name" value="HAMP"/>
    <property type="match status" value="1"/>
</dbReference>
<dbReference type="RefSeq" id="WP_377246598.1">
    <property type="nucleotide sequence ID" value="NZ_JBHLXP010000005.1"/>
</dbReference>
<dbReference type="InterPro" id="IPR003660">
    <property type="entry name" value="HAMP_dom"/>
</dbReference>
<accession>A0ABV6BK32</accession>
<comment type="caution">
    <text evidence="5">The sequence shown here is derived from an EMBL/GenBank/DDBJ whole genome shotgun (WGS) entry which is preliminary data.</text>
</comment>
<keyword evidence="1" id="KW-0175">Coiled coil</keyword>
<dbReference type="Pfam" id="PF17152">
    <property type="entry name" value="CHASE8"/>
    <property type="match status" value="1"/>
</dbReference>
<gene>
    <name evidence="5" type="ORF">ACFFJP_16400</name>
</gene>
<dbReference type="InterPro" id="IPR043128">
    <property type="entry name" value="Rev_trsase/Diguanyl_cyclase"/>
</dbReference>
<evidence type="ECO:0000313" key="6">
    <source>
        <dbReference type="Proteomes" id="UP001589813"/>
    </source>
</evidence>
<dbReference type="InterPro" id="IPR000160">
    <property type="entry name" value="GGDEF_dom"/>
</dbReference>
<dbReference type="SUPFAM" id="SSF55073">
    <property type="entry name" value="Nucleotide cyclase"/>
    <property type="match status" value="1"/>
</dbReference>
<dbReference type="PROSITE" id="PS50885">
    <property type="entry name" value="HAMP"/>
    <property type="match status" value="1"/>
</dbReference>
<keyword evidence="6" id="KW-1185">Reference proteome</keyword>
<dbReference type="CDD" id="cd01949">
    <property type="entry name" value="GGDEF"/>
    <property type="match status" value="1"/>
</dbReference>
<feature type="transmembrane region" description="Helical" evidence="2">
    <location>
        <begin position="154"/>
        <end position="173"/>
    </location>
</feature>
<name>A0ABV6BK32_9GAMM</name>
<feature type="domain" description="GGDEF" evidence="4">
    <location>
        <begin position="285"/>
        <end position="418"/>
    </location>
</feature>
<organism evidence="5 6">
    <name type="scientific">Rheinheimera tilapiae</name>
    <dbReference type="NCBI Taxonomy" id="875043"/>
    <lineage>
        <taxon>Bacteria</taxon>
        <taxon>Pseudomonadati</taxon>
        <taxon>Pseudomonadota</taxon>
        <taxon>Gammaproteobacteria</taxon>
        <taxon>Chromatiales</taxon>
        <taxon>Chromatiaceae</taxon>
        <taxon>Rheinheimera</taxon>
    </lineage>
</organism>
<dbReference type="GO" id="GO:0052621">
    <property type="term" value="F:diguanylate cyclase activity"/>
    <property type="evidence" value="ECO:0007669"/>
    <property type="project" value="UniProtKB-EC"/>
</dbReference>
<dbReference type="InterPro" id="IPR029787">
    <property type="entry name" value="Nucleotide_cyclase"/>
</dbReference>
<evidence type="ECO:0000256" key="2">
    <source>
        <dbReference type="SAM" id="Phobius"/>
    </source>
</evidence>
<keyword evidence="2" id="KW-0812">Transmembrane</keyword>
<dbReference type="Pfam" id="PF00990">
    <property type="entry name" value="GGDEF"/>
    <property type="match status" value="1"/>
</dbReference>
<evidence type="ECO:0000256" key="1">
    <source>
        <dbReference type="SAM" id="Coils"/>
    </source>
</evidence>
<dbReference type="NCBIfam" id="TIGR00254">
    <property type="entry name" value="GGDEF"/>
    <property type="match status" value="1"/>
</dbReference>
<keyword evidence="5" id="KW-0548">Nucleotidyltransferase</keyword>
<keyword evidence="2" id="KW-1133">Transmembrane helix</keyword>
<proteinExistence type="predicted"/>
<dbReference type="Gene3D" id="6.10.340.10">
    <property type="match status" value="1"/>
</dbReference>
<dbReference type="PANTHER" id="PTHR46663">
    <property type="entry name" value="DIGUANYLATE CYCLASE DGCT-RELATED"/>
    <property type="match status" value="1"/>
</dbReference>
<dbReference type="PROSITE" id="PS50887">
    <property type="entry name" value="GGDEF"/>
    <property type="match status" value="1"/>
</dbReference>
<evidence type="ECO:0000313" key="5">
    <source>
        <dbReference type="EMBL" id="MFC0049883.1"/>
    </source>
</evidence>
<sequence length="421" mass="47659">MPVKPSSLRPLSLVRRLTRLNLLILAGTIFSTVLLLAAVTWHSARERHLAEAAVNTEQLALNLAASLVFLDKAAAAAELQTYAQRQDVLDLAVYQPDMQLFASQPEKVSRLWLQADSYQQLDWLQLQVRRPIRFKAETVGSVVVTESLAGLQQALLSLLLLFGLIVILALFAASRVLHLVQRKALAPVVELAELADYAARKQDYSIRGTVRRRDEVGRLTERLNELFKRIEIWQQDLQQQLQQQQQARQQLDKLAHSDHLTGLANRLYFETELPRAVAYAATEQQTLALLFIDLDNFKTVNDRWGHDAGDEVLQIVAKRMQSQLRQTDRLFRLGGDEFAVLLTDIVQPEWAMQLAERLIQSVREPMWLKNSLMPVGATVGLAFCPQDSTEAVMLLQQADQAMYQAKRAGKNTCRRFTDGED</sequence>
<keyword evidence="2" id="KW-0472">Membrane</keyword>
<dbReference type="EMBL" id="JBHLXP010000005">
    <property type="protein sequence ID" value="MFC0049883.1"/>
    <property type="molecule type" value="Genomic_DNA"/>
</dbReference>
<feature type="domain" description="HAMP" evidence="3">
    <location>
        <begin position="182"/>
        <end position="235"/>
    </location>
</feature>
<evidence type="ECO:0000259" key="3">
    <source>
        <dbReference type="PROSITE" id="PS50885"/>
    </source>
</evidence>
<dbReference type="InterPro" id="IPR052163">
    <property type="entry name" value="DGC-Regulatory_Protein"/>
</dbReference>
<protein>
    <submittedName>
        <fullName evidence="5">Diguanylate cyclase domain-containing protein</fullName>
        <ecNumber evidence="5">2.7.7.65</ecNumber>
    </submittedName>
</protein>
<dbReference type="EC" id="2.7.7.65" evidence="5"/>
<keyword evidence="5" id="KW-0808">Transferase</keyword>
<feature type="transmembrane region" description="Helical" evidence="2">
    <location>
        <begin position="20"/>
        <end position="41"/>
    </location>
</feature>
<dbReference type="PANTHER" id="PTHR46663:SF2">
    <property type="entry name" value="GGDEF DOMAIN-CONTAINING PROTEIN"/>
    <property type="match status" value="1"/>
</dbReference>
<dbReference type="SMART" id="SM00267">
    <property type="entry name" value="GGDEF"/>
    <property type="match status" value="1"/>
</dbReference>
<reference evidence="5 6" key="1">
    <citation type="submission" date="2024-09" db="EMBL/GenBank/DDBJ databases">
        <authorList>
            <person name="Sun Q."/>
            <person name="Mori K."/>
        </authorList>
    </citation>
    <scope>NUCLEOTIDE SEQUENCE [LARGE SCALE GENOMIC DNA]</scope>
    <source>
        <strain evidence="5 6">KCTC 23315</strain>
    </source>
</reference>
<dbReference type="InterPro" id="IPR033417">
    <property type="entry name" value="CHASE8"/>
</dbReference>
<evidence type="ECO:0000259" key="4">
    <source>
        <dbReference type="PROSITE" id="PS50887"/>
    </source>
</evidence>
<dbReference type="Proteomes" id="UP001589813">
    <property type="component" value="Unassembled WGS sequence"/>
</dbReference>
<dbReference type="Gene3D" id="3.30.70.270">
    <property type="match status" value="1"/>
</dbReference>